<sequence length="120" mass="13555">MMGPSFQSYFETAAGQAAAAARRFADAGDRFTESDPRLREARQWVRNGVDTVAGKFGYYRDAESGKVDDLADEVRRHQSQTNRMDAKLRRAQDDIAALRKRVLQLEARSALADDEKSRED</sequence>
<feature type="coiled-coil region" evidence="1">
    <location>
        <begin position="81"/>
        <end position="115"/>
    </location>
</feature>
<dbReference type="EMBL" id="JBHSDK010000026">
    <property type="protein sequence ID" value="MFC4336966.1"/>
    <property type="molecule type" value="Genomic_DNA"/>
</dbReference>
<evidence type="ECO:0000313" key="2">
    <source>
        <dbReference type="EMBL" id="MFC4336966.1"/>
    </source>
</evidence>
<organism evidence="2 3">
    <name type="scientific">Salininema proteolyticum</name>
    <dbReference type="NCBI Taxonomy" id="1607685"/>
    <lineage>
        <taxon>Bacteria</taxon>
        <taxon>Bacillati</taxon>
        <taxon>Actinomycetota</taxon>
        <taxon>Actinomycetes</taxon>
        <taxon>Glycomycetales</taxon>
        <taxon>Glycomycetaceae</taxon>
        <taxon>Salininema</taxon>
    </lineage>
</organism>
<dbReference type="RefSeq" id="WP_380623436.1">
    <property type="nucleotide sequence ID" value="NZ_JBHSDK010000026.1"/>
</dbReference>
<comment type="caution">
    <text evidence="2">The sequence shown here is derived from an EMBL/GenBank/DDBJ whole genome shotgun (WGS) entry which is preliminary data.</text>
</comment>
<evidence type="ECO:0000256" key="1">
    <source>
        <dbReference type="SAM" id="Coils"/>
    </source>
</evidence>
<name>A0ABV8U2B8_9ACTN</name>
<evidence type="ECO:0000313" key="3">
    <source>
        <dbReference type="Proteomes" id="UP001595823"/>
    </source>
</evidence>
<accession>A0ABV8U2B8</accession>
<keyword evidence="1" id="KW-0175">Coiled coil</keyword>
<proteinExistence type="predicted"/>
<gene>
    <name evidence="2" type="ORF">ACFPET_17320</name>
</gene>
<keyword evidence="3" id="KW-1185">Reference proteome</keyword>
<protein>
    <submittedName>
        <fullName evidence="2">Uncharacterized protein</fullName>
    </submittedName>
</protein>
<dbReference type="Proteomes" id="UP001595823">
    <property type="component" value="Unassembled WGS sequence"/>
</dbReference>
<reference evidence="3" key="1">
    <citation type="journal article" date="2019" name="Int. J. Syst. Evol. Microbiol.">
        <title>The Global Catalogue of Microorganisms (GCM) 10K type strain sequencing project: providing services to taxonomists for standard genome sequencing and annotation.</title>
        <authorList>
            <consortium name="The Broad Institute Genomics Platform"/>
            <consortium name="The Broad Institute Genome Sequencing Center for Infectious Disease"/>
            <person name="Wu L."/>
            <person name="Ma J."/>
        </authorList>
    </citation>
    <scope>NUCLEOTIDE SEQUENCE [LARGE SCALE GENOMIC DNA]</scope>
    <source>
        <strain evidence="3">IBRC-M 10908</strain>
    </source>
</reference>